<dbReference type="RefSeq" id="XP_003050646.1">
    <property type="nucleotide sequence ID" value="XM_003050600.1"/>
</dbReference>
<dbReference type="Pfam" id="PF00175">
    <property type="entry name" value="NAD_binding_1"/>
    <property type="match status" value="1"/>
</dbReference>
<proteinExistence type="predicted"/>
<dbReference type="GO" id="GO:0005829">
    <property type="term" value="C:cytosol"/>
    <property type="evidence" value="ECO:0007669"/>
    <property type="project" value="TreeGrafter"/>
</dbReference>
<dbReference type="PANTHER" id="PTHR19384">
    <property type="entry name" value="NITRIC OXIDE SYNTHASE-RELATED"/>
    <property type="match status" value="1"/>
</dbReference>
<comment type="cofactor">
    <cofactor evidence="1">
        <name>FMN</name>
        <dbReference type="ChEBI" id="CHEBI:58210"/>
    </cofactor>
</comment>
<comment type="cofactor">
    <cofactor evidence="2">
        <name>FAD</name>
        <dbReference type="ChEBI" id="CHEBI:57692"/>
    </cofactor>
</comment>
<dbReference type="GO" id="GO:0050660">
    <property type="term" value="F:flavin adenine dinucleotide binding"/>
    <property type="evidence" value="ECO:0007669"/>
    <property type="project" value="TreeGrafter"/>
</dbReference>
<dbReference type="InterPro" id="IPR001094">
    <property type="entry name" value="Flavdoxin-like"/>
</dbReference>
<dbReference type="OrthoDB" id="1856718at2759"/>
<evidence type="ECO:0000259" key="10">
    <source>
        <dbReference type="PROSITE" id="PS50902"/>
    </source>
</evidence>
<keyword evidence="5" id="KW-0274">FAD</keyword>
<dbReference type="EC" id="1.6.2.4" evidence="8"/>
<dbReference type="Gene3D" id="3.40.50.80">
    <property type="entry name" value="Nucleotide-binding domain of ferredoxin-NADP reductase (FNR) module"/>
    <property type="match status" value="1"/>
</dbReference>
<feature type="domain" description="Flavodoxin-like" evidence="10">
    <location>
        <begin position="14"/>
        <end position="166"/>
    </location>
</feature>
<evidence type="ECO:0000256" key="2">
    <source>
        <dbReference type="ARBA" id="ARBA00001974"/>
    </source>
</evidence>
<dbReference type="InterPro" id="IPR023173">
    <property type="entry name" value="NADPH_Cyt_P450_Rdtase_alpha"/>
</dbReference>
<evidence type="ECO:0000256" key="3">
    <source>
        <dbReference type="ARBA" id="ARBA00022630"/>
    </source>
</evidence>
<accession>C7YV68</accession>
<dbReference type="InterPro" id="IPR029039">
    <property type="entry name" value="Flavoprotein-like_sf"/>
</dbReference>
<dbReference type="HOGENOM" id="CLU_001570_17_3_1"/>
<dbReference type="InParanoid" id="C7YV68"/>
<dbReference type="VEuPathDB" id="FungiDB:NECHADRAFT_22114"/>
<dbReference type="PROSITE" id="PS51384">
    <property type="entry name" value="FAD_FR"/>
    <property type="match status" value="1"/>
</dbReference>
<evidence type="ECO:0000313" key="12">
    <source>
        <dbReference type="EMBL" id="EEU44933.1"/>
    </source>
</evidence>
<protein>
    <recommendedName>
        <fullName evidence="8">NADPH--hemoprotein reductase</fullName>
        <ecNumber evidence="8">1.6.2.4</ecNumber>
    </recommendedName>
</protein>
<evidence type="ECO:0000256" key="1">
    <source>
        <dbReference type="ARBA" id="ARBA00001917"/>
    </source>
</evidence>
<dbReference type="PANTHER" id="PTHR19384:SF17">
    <property type="entry name" value="NADPH--CYTOCHROME P450 REDUCTASE"/>
    <property type="match status" value="1"/>
</dbReference>
<keyword evidence="6" id="KW-0521">NADP</keyword>
<dbReference type="EMBL" id="GG698900">
    <property type="protein sequence ID" value="EEU44933.1"/>
    <property type="molecule type" value="Genomic_DNA"/>
</dbReference>
<dbReference type="SUPFAM" id="SSF52218">
    <property type="entry name" value="Flavoproteins"/>
    <property type="match status" value="1"/>
</dbReference>
<feature type="non-terminal residue" evidence="12">
    <location>
        <position position="1"/>
    </location>
</feature>
<dbReference type="Proteomes" id="UP000005206">
    <property type="component" value="Chromosome 9"/>
</dbReference>
<dbReference type="AlphaFoldDB" id="C7YV68"/>
<keyword evidence="4" id="KW-0288">FMN</keyword>
<feature type="non-terminal residue" evidence="12">
    <location>
        <position position="604"/>
    </location>
</feature>
<dbReference type="Pfam" id="PF00667">
    <property type="entry name" value="FAD_binding_1"/>
    <property type="match status" value="1"/>
</dbReference>
<dbReference type="GO" id="GO:0003958">
    <property type="term" value="F:NADPH-hemoprotein reductase activity"/>
    <property type="evidence" value="ECO:0007669"/>
    <property type="project" value="UniProtKB-EC"/>
</dbReference>
<dbReference type="GO" id="GO:0010181">
    <property type="term" value="F:FMN binding"/>
    <property type="evidence" value="ECO:0007669"/>
    <property type="project" value="InterPro"/>
</dbReference>
<keyword evidence="13" id="KW-1185">Reference proteome</keyword>
<evidence type="ECO:0000256" key="6">
    <source>
        <dbReference type="ARBA" id="ARBA00022857"/>
    </source>
</evidence>
<dbReference type="InterPro" id="IPR017927">
    <property type="entry name" value="FAD-bd_FR_type"/>
</dbReference>
<dbReference type="eggNOG" id="KOG1158">
    <property type="taxonomic scope" value="Eukaryota"/>
</dbReference>
<name>C7YV68_FUSV7</name>
<dbReference type="InterPro" id="IPR003097">
    <property type="entry name" value="CysJ-like_FAD-binding"/>
</dbReference>
<reference evidence="12 13" key="1">
    <citation type="journal article" date="2009" name="PLoS Genet.">
        <title>The genome of Nectria haematococca: contribution of supernumerary chromosomes to gene expansion.</title>
        <authorList>
            <person name="Coleman J.J."/>
            <person name="Rounsley S.D."/>
            <person name="Rodriguez-Carres M."/>
            <person name="Kuo A."/>
            <person name="Wasmann C.C."/>
            <person name="Grimwood J."/>
            <person name="Schmutz J."/>
            <person name="Taga M."/>
            <person name="White G.J."/>
            <person name="Zhou S."/>
            <person name="Schwartz D.C."/>
            <person name="Freitag M."/>
            <person name="Ma L.J."/>
            <person name="Danchin E.G."/>
            <person name="Henrissat B."/>
            <person name="Coutinho P.M."/>
            <person name="Nelson D.R."/>
            <person name="Straney D."/>
            <person name="Napoli C.A."/>
            <person name="Barker B.M."/>
            <person name="Gribskov M."/>
            <person name="Rep M."/>
            <person name="Kroken S."/>
            <person name="Molnar I."/>
            <person name="Rensing C."/>
            <person name="Kennell J.C."/>
            <person name="Zamora J."/>
            <person name="Farman M.L."/>
            <person name="Selker E.U."/>
            <person name="Salamov A."/>
            <person name="Shapiro H."/>
            <person name="Pangilinan J."/>
            <person name="Lindquist E."/>
            <person name="Lamers C."/>
            <person name="Grigoriev I.V."/>
            <person name="Geiser D.M."/>
            <person name="Covert S.F."/>
            <person name="Temporini E."/>
            <person name="Vanetten H.D."/>
        </authorList>
    </citation>
    <scope>NUCLEOTIDE SEQUENCE [LARGE SCALE GENOMIC DNA]</scope>
    <source>
        <strain evidence="13">ATCC MYA-4622 / CBS 123669 / FGSC 9596 / NRRL 45880 / 77-13-4</strain>
    </source>
</reference>
<dbReference type="SUPFAM" id="SSF52343">
    <property type="entry name" value="Ferredoxin reductase-like, C-terminal NADP-linked domain"/>
    <property type="match status" value="1"/>
</dbReference>
<evidence type="ECO:0000256" key="9">
    <source>
        <dbReference type="SAM" id="MobiDB-lite"/>
    </source>
</evidence>
<feature type="region of interest" description="Disordered" evidence="9">
    <location>
        <begin position="192"/>
        <end position="212"/>
    </location>
</feature>
<dbReference type="Gene3D" id="1.20.990.10">
    <property type="entry name" value="NADPH-cytochrome p450 Reductase, Chain A, domain 3"/>
    <property type="match status" value="1"/>
</dbReference>
<dbReference type="InterPro" id="IPR039261">
    <property type="entry name" value="FNR_nucleotide-bd"/>
</dbReference>
<dbReference type="Pfam" id="PF00258">
    <property type="entry name" value="Flavodoxin_1"/>
    <property type="match status" value="1"/>
</dbReference>
<keyword evidence="7" id="KW-0560">Oxidoreductase</keyword>
<dbReference type="PRINTS" id="PR00371">
    <property type="entry name" value="FPNCR"/>
</dbReference>
<dbReference type="Gene3D" id="3.40.50.360">
    <property type="match status" value="1"/>
</dbReference>
<evidence type="ECO:0000256" key="5">
    <source>
        <dbReference type="ARBA" id="ARBA00022827"/>
    </source>
</evidence>
<gene>
    <name evidence="12" type="ORF">NECHADRAFT_22114</name>
</gene>
<sequence length="604" mass="67710">RCIARKIEAEKVQCLVLFGTQSGTAQTIAEKLAREAHARFGLECLLAPFDDYDFNNMCKISADTLVLLVMASYGDGEPTDDACQFYSLLTGGSSWLDEPGGNGLGNLRFGAFGLGNSTYTHYNKVMRRVNDQLLASGAQRLGALGESDDSRETPEETFLQWKEEMWSHAVKAMELEERVAVFEPSYEILEVQTEDERSDKPSSLPKHHSPGPIGATCVPIHASRSLVSTEDRNCVHVELDISGSGLCYETGDHLGVWPTNPRAEVERFLQKFGLWDKRKRTISIHRKEGDCSSQSPLPPTVSVEDLALRYLDICGPVSRQSLSIMADFVTDETQRTTLKGLGADKSHFLKLTEGKYFNTALLLEHLFPDDEAVTVPLAILLECVPKLQPRFYSISSSAIADRQRPTITASAQSLPVPETSRRFLGVASNFILDSSRTRESILPVFVRTSSFRLPGDLSTPVLMIGPGTGVAPFRGFIRERVQQKRKGQEIGTLTLLYSCRREDEDFLYKDEWSAYQDELGDKFQMHVAFSRQTEKKVYVQDILMGKWEEVMRIIRNNGAVYVCGDVRMGKGVYSTLRDILVMAEGISQDEAEDRLRDMKQSRFY</sequence>
<evidence type="ECO:0000259" key="11">
    <source>
        <dbReference type="PROSITE" id="PS51384"/>
    </source>
</evidence>
<dbReference type="OMA" id="NSWANAN"/>
<dbReference type="InterPro" id="IPR008254">
    <property type="entry name" value="Flavodoxin/NO_synth"/>
</dbReference>
<keyword evidence="3" id="KW-0285">Flavoprotein</keyword>
<evidence type="ECO:0000256" key="8">
    <source>
        <dbReference type="ARBA" id="ARBA00023797"/>
    </source>
</evidence>
<dbReference type="Gene3D" id="2.40.30.10">
    <property type="entry name" value="Translation factors"/>
    <property type="match status" value="1"/>
</dbReference>
<dbReference type="SUPFAM" id="SSF63380">
    <property type="entry name" value="Riboflavin synthase domain-like"/>
    <property type="match status" value="1"/>
</dbReference>
<dbReference type="InterPro" id="IPR001709">
    <property type="entry name" value="Flavoprot_Pyr_Nucl_cyt_Rdtase"/>
</dbReference>
<feature type="domain" description="FAD-binding FR-type" evidence="11">
    <location>
        <begin position="213"/>
        <end position="454"/>
    </location>
</feature>
<dbReference type="GeneID" id="9674676"/>
<organism evidence="12 13">
    <name type="scientific">Fusarium vanettenii (strain ATCC MYA-4622 / CBS 123669 / FGSC 9596 / NRRL 45880 / 77-13-4)</name>
    <name type="common">Fusarium solani subsp. pisi</name>
    <dbReference type="NCBI Taxonomy" id="660122"/>
    <lineage>
        <taxon>Eukaryota</taxon>
        <taxon>Fungi</taxon>
        <taxon>Dikarya</taxon>
        <taxon>Ascomycota</taxon>
        <taxon>Pezizomycotina</taxon>
        <taxon>Sordariomycetes</taxon>
        <taxon>Hypocreomycetidae</taxon>
        <taxon>Hypocreales</taxon>
        <taxon>Nectriaceae</taxon>
        <taxon>Fusarium</taxon>
        <taxon>Fusarium solani species complex</taxon>
        <taxon>Fusarium vanettenii</taxon>
    </lineage>
</organism>
<dbReference type="InterPro" id="IPR001433">
    <property type="entry name" value="OxRdtase_FAD/NAD-bd"/>
</dbReference>
<evidence type="ECO:0000256" key="7">
    <source>
        <dbReference type="ARBA" id="ARBA00023002"/>
    </source>
</evidence>
<dbReference type="PRINTS" id="PR00369">
    <property type="entry name" value="FLAVODOXIN"/>
</dbReference>
<evidence type="ECO:0000313" key="13">
    <source>
        <dbReference type="Proteomes" id="UP000005206"/>
    </source>
</evidence>
<dbReference type="InterPro" id="IPR017938">
    <property type="entry name" value="Riboflavin_synthase-like_b-brl"/>
</dbReference>
<dbReference type="KEGG" id="nhe:NECHADRAFT_22114"/>
<evidence type="ECO:0000256" key="4">
    <source>
        <dbReference type="ARBA" id="ARBA00022643"/>
    </source>
</evidence>
<dbReference type="PROSITE" id="PS50902">
    <property type="entry name" value="FLAVODOXIN_LIKE"/>
    <property type="match status" value="1"/>
</dbReference>
<dbReference type="STRING" id="660122.C7YV68"/>